<evidence type="ECO:0000259" key="9">
    <source>
        <dbReference type="PROSITE" id="PS52039"/>
    </source>
</evidence>
<evidence type="ECO:0000256" key="6">
    <source>
        <dbReference type="ARBA" id="ARBA00023235"/>
    </source>
</evidence>
<proteinExistence type="inferred from homology"/>
<dbReference type="GO" id="GO:0003677">
    <property type="term" value="F:DNA binding"/>
    <property type="evidence" value="ECO:0007669"/>
    <property type="project" value="UniProtKB-KW"/>
</dbReference>
<comment type="caution">
    <text evidence="10">The sequence shown here is derived from an EMBL/GenBank/DDBJ whole genome shotgun (WGS) entry which is preliminary data.</text>
</comment>
<dbReference type="Pfam" id="PF01751">
    <property type="entry name" value="Toprim"/>
    <property type="match status" value="1"/>
</dbReference>
<gene>
    <name evidence="10" type="ORF">LY90DRAFT_194550</name>
</gene>
<dbReference type="SMART" id="SM00493">
    <property type="entry name" value="TOPRIM"/>
    <property type="match status" value="1"/>
</dbReference>
<evidence type="ECO:0000256" key="5">
    <source>
        <dbReference type="ARBA" id="ARBA00023125"/>
    </source>
</evidence>
<evidence type="ECO:0000256" key="1">
    <source>
        <dbReference type="ARBA" id="ARBA00000213"/>
    </source>
</evidence>
<dbReference type="FunFam" id="1.10.290.10:FF:000001">
    <property type="entry name" value="DNA topoisomerase"/>
    <property type="match status" value="1"/>
</dbReference>
<dbReference type="InterPro" id="IPR003602">
    <property type="entry name" value="Topo_IA_DNA-bd_dom"/>
</dbReference>
<dbReference type="Gene3D" id="1.10.460.10">
    <property type="entry name" value="Topoisomerase I, domain 2"/>
    <property type="match status" value="1"/>
</dbReference>
<keyword evidence="6 7" id="KW-0413">Isomerase</keyword>
<dbReference type="PRINTS" id="PR00417">
    <property type="entry name" value="PRTPISMRASEI"/>
</dbReference>
<comment type="function">
    <text evidence="7">Introduces a single-strand break via transesterification at a target site in duplex DNA. Releases the supercoiling and torsional tension of DNA introduced during the DNA replication and transcription by transiently cleaving and rejoining one strand of the DNA duplex. The scissile phosphodiester is attacked by the catalytic tyrosine of the enzyme, resulting in the formation of a DNA-(5'-phosphotyrosyl)-enzyme intermediate and the expulsion of a 3'-OH DNA strand.</text>
</comment>
<feature type="domain" description="Toprim" evidence="8">
    <location>
        <begin position="3"/>
        <end position="154"/>
    </location>
</feature>
<dbReference type="SUPFAM" id="SSF56712">
    <property type="entry name" value="Prokaryotic type I DNA topoisomerase"/>
    <property type="match status" value="1"/>
</dbReference>
<feature type="domain" description="Topo IA-type catalytic" evidence="9">
    <location>
        <begin position="170"/>
        <end position="591"/>
    </location>
</feature>
<dbReference type="InterPro" id="IPR003601">
    <property type="entry name" value="Topo_IA_2"/>
</dbReference>
<dbReference type="Pfam" id="PF01131">
    <property type="entry name" value="Topoisom_bac"/>
    <property type="match status" value="1"/>
</dbReference>
<dbReference type="Gene3D" id="3.40.50.140">
    <property type="match status" value="1"/>
</dbReference>
<dbReference type="STRING" id="1754190.A0A1Y2EM08"/>
<dbReference type="InterPro" id="IPR034144">
    <property type="entry name" value="TOPRIM_TopoIII"/>
</dbReference>
<evidence type="ECO:0000259" key="8">
    <source>
        <dbReference type="PROSITE" id="PS50880"/>
    </source>
</evidence>
<dbReference type="FunFam" id="3.40.50.140:FF:000002">
    <property type="entry name" value="DNA topoisomerase"/>
    <property type="match status" value="1"/>
</dbReference>
<dbReference type="EC" id="5.6.2.1" evidence="3 7"/>
<dbReference type="InterPro" id="IPR013824">
    <property type="entry name" value="Topo_IA_cen_sub1"/>
</dbReference>
<dbReference type="PROSITE" id="PS50880">
    <property type="entry name" value="TOPRIM"/>
    <property type="match status" value="1"/>
</dbReference>
<keyword evidence="4 7" id="KW-0799">Topoisomerase</keyword>
<dbReference type="CDD" id="cd03362">
    <property type="entry name" value="TOPRIM_TopoIA_TopoIII"/>
    <property type="match status" value="1"/>
</dbReference>
<dbReference type="Pfam" id="PF23546">
    <property type="entry name" value="Zn_ribbon_TOP3B"/>
    <property type="match status" value="1"/>
</dbReference>
<evidence type="ECO:0000256" key="3">
    <source>
        <dbReference type="ARBA" id="ARBA00012891"/>
    </source>
</evidence>
<sequence>MVTVLMVAEKPSLAESIAKILSNNHMKTRRGIVTNVHEYNGTLFGKPALFKMTSVMGHVYSLDFPKEYNNWDAVDPITLFEAPTIQLEANPKTHLIKHLRAESKGIDYLILWLDCDREGENICFEVMRNVLINIKPQPGKSKKDCVYRARFSAITAPDVKRAMANLVRPNENDAKAVDVRQELDLKIGCCFTRYQTKYFQGKYGNLDSKLISYGPCQIPTLALCVKRHDEILSFKPVPYWTLQLTVNVNGTIVKATSARGRIFEKNKVEGIKNNLKNMTVVKVREVSTDKKTVSRPHPLNTVELLRAASVGLGMSPQETMSVAERLYMQGYISYPRTETTKFPENFDIRSVLQEHKNHSIWGTYANNLLVNGFKKPEGGVDAGDHSPITPTRIANESNLGHNEWRLYELVTRTFIGSLLPNMKYLKTDVTFEIGNETFTCTGKQIVEPGFSSVMHWRSQQDENLPMIDKGASYPVVDINSKESETTPPEYLSEADLLGLMEKYGIGTDASMAVHIASICSRNYVNVQGTRRALIPTRLGIVLIHGYQKIDPELALPTMRADMEKRIGLIAEGKAQFDSVLQDEIDLYRSKFEWFVKKIANMDELFEATFSPLSSSGRPFSKCGKCRRYMHLIALKPTRLHCRNCNDTYALPNNGSIKLYNEITCPYDNFEVVSFSNGTKGKGYPLCPYCYNNSPIEGMELMSCNKCTNPNCQLSLQKNGMFECLEENCDGTMVLDNTLAPRYKIACNKCNLISCFTAEVHKVKLTDDLCDECSGKKVYVEFIKKEGREPLTEWIKLNV</sequence>
<dbReference type="InterPro" id="IPR013497">
    <property type="entry name" value="Topo_IA_cen"/>
</dbReference>
<dbReference type="Proteomes" id="UP000193920">
    <property type="component" value="Unassembled WGS sequence"/>
</dbReference>
<dbReference type="PROSITE" id="PS00396">
    <property type="entry name" value="TOPO_IA_1"/>
    <property type="match status" value="1"/>
</dbReference>
<comment type="similarity">
    <text evidence="2 7">Belongs to the type IA topoisomerase family.</text>
</comment>
<evidence type="ECO:0000256" key="7">
    <source>
        <dbReference type="RuleBase" id="RU362092"/>
    </source>
</evidence>
<keyword evidence="5 7" id="KW-0238">DNA-binding</keyword>
<evidence type="ECO:0000313" key="10">
    <source>
        <dbReference type="EMBL" id="ORY72549.1"/>
    </source>
</evidence>
<dbReference type="Gene3D" id="2.70.20.10">
    <property type="entry name" value="Topoisomerase I, domain 3"/>
    <property type="match status" value="1"/>
</dbReference>
<reference evidence="10 11" key="1">
    <citation type="submission" date="2016-08" db="EMBL/GenBank/DDBJ databases">
        <title>A Parts List for Fungal Cellulosomes Revealed by Comparative Genomics.</title>
        <authorList>
            <consortium name="DOE Joint Genome Institute"/>
            <person name="Haitjema C.H."/>
            <person name="Gilmore S.P."/>
            <person name="Henske J.K."/>
            <person name="Solomon K.V."/>
            <person name="De Groot R."/>
            <person name="Kuo A."/>
            <person name="Mondo S.J."/>
            <person name="Salamov A.A."/>
            <person name="Labutti K."/>
            <person name="Zhao Z."/>
            <person name="Chiniquy J."/>
            <person name="Barry K."/>
            <person name="Brewer H.M."/>
            <person name="Purvine S.O."/>
            <person name="Wright A.T."/>
            <person name="Boxma B."/>
            <person name="Van Alen T."/>
            <person name="Hackstein J.H."/>
            <person name="Baker S.E."/>
            <person name="Grigoriev I.V."/>
            <person name="O'Malley M.A."/>
        </authorList>
    </citation>
    <scope>NUCLEOTIDE SEQUENCE [LARGE SCALE GENOMIC DNA]</scope>
    <source>
        <strain evidence="10 11">G1</strain>
    </source>
</reference>
<dbReference type="GO" id="GO:0006265">
    <property type="term" value="P:DNA topological change"/>
    <property type="evidence" value="ECO:0007669"/>
    <property type="project" value="InterPro"/>
</dbReference>
<dbReference type="SMART" id="SM00436">
    <property type="entry name" value="TOP1Bc"/>
    <property type="match status" value="1"/>
</dbReference>
<organism evidence="10 11">
    <name type="scientific">Neocallimastix californiae</name>
    <dbReference type="NCBI Taxonomy" id="1754190"/>
    <lineage>
        <taxon>Eukaryota</taxon>
        <taxon>Fungi</taxon>
        <taxon>Fungi incertae sedis</taxon>
        <taxon>Chytridiomycota</taxon>
        <taxon>Chytridiomycota incertae sedis</taxon>
        <taxon>Neocallimastigomycetes</taxon>
        <taxon>Neocallimastigales</taxon>
        <taxon>Neocallimastigaceae</taxon>
        <taxon>Neocallimastix</taxon>
    </lineage>
</organism>
<name>A0A1Y2EM08_9FUNG</name>
<dbReference type="PANTHER" id="PTHR11390:SF20">
    <property type="entry name" value="DNA TOPOISOMERASE 3-BETA-1"/>
    <property type="match status" value="1"/>
</dbReference>
<dbReference type="PANTHER" id="PTHR11390">
    <property type="entry name" value="PROKARYOTIC DNA TOPOISOMERASE"/>
    <property type="match status" value="1"/>
</dbReference>
<dbReference type="GO" id="GO:0005634">
    <property type="term" value="C:nucleus"/>
    <property type="evidence" value="ECO:0007669"/>
    <property type="project" value="TreeGrafter"/>
</dbReference>
<dbReference type="CDD" id="cd00186">
    <property type="entry name" value="TOP1Ac"/>
    <property type="match status" value="1"/>
</dbReference>
<evidence type="ECO:0000256" key="2">
    <source>
        <dbReference type="ARBA" id="ARBA00009446"/>
    </source>
</evidence>
<evidence type="ECO:0000256" key="4">
    <source>
        <dbReference type="ARBA" id="ARBA00023029"/>
    </source>
</evidence>
<accession>A0A1Y2EM08</accession>
<dbReference type="SMART" id="SM00437">
    <property type="entry name" value="TOP1Ac"/>
    <property type="match status" value="1"/>
</dbReference>
<dbReference type="PROSITE" id="PS52039">
    <property type="entry name" value="TOPO_IA_2"/>
    <property type="match status" value="1"/>
</dbReference>
<dbReference type="Gene3D" id="1.10.290.10">
    <property type="entry name" value="Topoisomerase I, domain 4"/>
    <property type="match status" value="1"/>
</dbReference>
<dbReference type="InterPro" id="IPR013825">
    <property type="entry name" value="Topo_IA_cen_sub2"/>
</dbReference>
<dbReference type="InterPro" id="IPR000380">
    <property type="entry name" value="Topo_IA"/>
</dbReference>
<evidence type="ECO:0000313" key="11">
    <source>
        <dbReference type="Proteomes" id="UP000193920"/>
    </source>
</evidence>
<keyword evidence="11" id="KW-1185">Reference proteome</keyword>
<dbReference type="GO" id="GO:0003917">
    <property type="term" value="F:DNA topoisomerase type I (single strand cut, ATP-independent) activity"/>
    <property type="evidence" value="ECO:0007669"/>
    <property type="project" value="UniProtKB-EC"/>
</dbReference>
<dbReference type="InterPro" id="IPR006171">
    <property type="entry name" value="TOPRIM_dom"/>
</dbReference>
<dbReference type="OrthoDB" id="430051at2759"/>
<dbReference type="InterPro" id="IPR013826">
    <property type="entry name" value="Topo_IA_cen_sub3"/>
</dbReference>
<dbReference type="AlphaFoldDB" id="A0A1Y2EM08"/>
<dbReference type="EMBL" id="MCOG01000039">
    <property type="protein sequence ID" value="ORY72549.1"/>
    <property type="molecule type" value="Genomic_DNA"/>
</dbReference>
<protein>
    <recommendedName>
        <fullName evidence="3 7">DNA topoisomerase</fullName>
        <ecNumber evidence="3 7">5.6.2.1</ecNumber>
    </recommendedName>
</protein>
<dbReference type="InterPro" id="IPR023406">
    <property type="entry name" value="Topo_IA_AS"/>
</dbReference>
<dbReference type="InterPro" id="IPR023405">
    <property type="entry name" value="Topo_IA_core_domain"/>
</dbReference>
<dbReference type="GO" id="GO:0006281">
    <property type="term" value="P:DNA repair"/>
    <property type="evidence" value="ECO:0007669"/>
    <property type="project" value="TreeGrafter"/>
</dbReference>
<comment type="catalytic activity">
    <reaction evidence="1 7">
        <text>ATP-independent breakage of single-stranded DNA, followed by passage and rejoining.</text>
        <dbReference type="EC" id="5.6.2.1"/>
    </reaction>
</comment>
<dbReference type="GO" id="GO:0006310">
    <property type="term" value="P:DNA recombination"/>
    <property type="evidence" value="ECO:0007669"/>
    <property type="project" value="TreeGrafter"/>
</dbReference>
<dbReference type="InterPro" id="IPR056452">
    <property type="entry name" value="Zn_ribbon_TOP3B"/>
</dbReference>